<protein>
    <submittedName>
        <fullName evidence="2">Uncharacterized protein</fullName>
    </submittedName>
</protein>
<dbReference type="EMBL" id="JAAPAO010000201">
    <property type="protein sequence ID" value="KAF4667898.1"/>
    <property type="molecule type" value="Genomic_DNA"/>
</dbReference>
<keyword evidence="1" id="KW-0812">Transmembrane</keyword>
<name>A0A7J6M8L0_PERCH</name>
<organism evidence="2 3">
    <name type="scientific">Perkinsus chesapeaki</name>
    <name type="common">Clam parasite</name>
    <name type="synonym">Perkinsus andrewsi</name>
    <dbReference type="NCBI Taxonomy" id="330153"/>
    <lineage>
        <taxon>Eukaryota</taxon>
        <taxon>Sar</taxon>
        <taxon>Alveolata</taxon>
        <taxon>Perkinsozoa</taxon>
        <taxon>Perkinsea</taxon>
        <taxon>Perkinsida</taxon>
        <taxon>Perkinsidae</taxon>
        <taxon>Perkinsus</taxon>
    </lineage>
</organism>
<dbReference type="Proteomes" id="UP000591131">
    <property type="component" value="Unassembled WGS sequence"/>
</dbReference>
<evidence type="ECO:0000313" key="2">
    <source>
        <dbReference type="EMBL" id="KAF4667898.1"/>
    </source>
</evidence>
<feature type="transmembrane region" description="Helical" evidence="1">
    <location>
        <begin position="47"/>
        <end position="65"/>
    </location>
</feature>
<evidence type="ECO:0000256" key="1">
    <source>
        <dbReference type="SAM" id="Phobius"/>
    </source>
</evidence>
<sequence length="227" mass="24838">MTLGPYHSSEIIRDPLLVTVIALCSFALVLISRLAMNSQPGHYCRAAIVPQTLACLVCLVLWFFFSGSDAFVPIIFACPAFGPIGASTWSWFMQLLSNRKARALESAAAAVVEQVEMMENGGADVPRSASVVSLERRPSQTEIETIADPLLGRSVEDTAETVQDPLLPPNPVIPTVFIPRLCETRSFVLEDDDLESGYATPRDYRVRFYPQAMLPIEMRTLAATSGA</sequence>
<keyword evidence="3" id="KW-1185">Reference proteome</keyword>
<gene>
    <name evidence="2" type="ORF">FOL47_003348</name>
</gene>
<reference evidence="2 3" key="1">
    <citation type="submission" date="2020-04" db="EMBL/GenBank/DDBJ databases">
        <title>Perkinsus chesapeaki whole genome sequence.</title>
        <authorList>
            <person name="Bogema D.R."/>
        </authorList>
    </citation>
    <scope>NUCLEOTIDE SEQUENCE [LARGE SCALE GENOMIC DNA]</scope>
    <source>
        <strain evidence="2">ATCC PRA-425</strain>
    </source>
</reference>
<feature type="transmembrane region" description="Helical" evidence="1">
    <location>
        <begin position="16"/>
        <end position="35"/>
    </location>
</feature>
<keyword evidence="1" id="KW-1133">Transmembrane helix</keyword>
<dbReference type="OrthoDB" id="437385at2759"/>
<evidence type="ECO:0000313" key="3">
    <source>
        <dbReference type="Proteomes" id="UP000591131"/>
    </source>
</evidence>
<keyword evidence="1" id="KW-0472">Membrane</keyword>
<comment type="caution">
    <text evidence="2">The sequence shown here is derived from an EMBL/GenBank/DDBJ whole genome shotgun (WGS) entry which is preliminary data.</text>
</comment>
<proteinExistence type="predicted"/>
<accession>A0A7J6M8L0</accession>
<dbReference type="AlphaFoldDB" id="A0A7J6M8L0"/>
<feature type="transmembrane region" description="Helical" evidence="1">
    <location>
        <begin position="71"/>
        <end position="92"/>
    </location>
</feature>